<comment type="caution">
    <text evidence="1">The sequence shown here is derived from an EMBL/GenBank/DDBJ whole genome shotgun (WGS) entry which is preliminary data.</text>
</comment>
<name>A0A0A6XY63_9BACI</name>
<dbReference type="AlphaFoldDB" id="A0A0A6XY63"/>
<evidence type="ECO:0000313" key="1">
    <source>
        <dbReference type="EMBL" id="KHD85087.1"/>
    </source>
</evidence>
<dbReference type="EMBL" id="JRUN01000032">
    <property type="protein sequence ID" value="KHD85087.1"/>
    <property type="molecule type" value="Genomic_DNA"/>
</dbReference>
<dbReference type="RefSeq" id="WP_025731580.1">
    <property type="nucleotide sequence ID" value="NZ_JAMAUG010000004.1"/>
</dbReference>
<proteinExistence type="predicted"/>
<gene>
    <name evidence="1" type="ORF">NG54_11340</name>
</gene>
<protein>
    <submittedName>
        <fullName evidence="1">Uncharacterized protein</fullName>
    </submittedName>
</protein>
<accession>A0A0A6XY63</accession>
<dbReference type="STRING" id="363870.NG54_11340"/>
<evidence type="ECO:0000313" key="2">
    <source>
        <dbReference type="Proteomes" id="UP000030588"/>
    </source>
</evidence>
<dbReference type="Proteomes" id="UP000030588">
    <property type="component" value="Unassembled WGS sequence"/>
</dbReference>
<reference evidence="1 2" key="1">
    <citation type="submission" date="2014-10" db="EMBL/GenBank/DDBJ databases">
        <title>Draft genome of phytase producing Bacillus ginsengihumi strain M2.11.</title>
        <authorList>
            <person name="Toymentseva A."/>
            <person name="Boulygina E.A."/>
            <person name="Kazakov S.V."/>
            <person name="Kayumov I."/>
            <person name="Suleimanova A.D."/>
            <person name="Mardanova A.M."/>
            <person name="Maria S.N."/>
            <person name="Sergey M.Y."/>
            <person name="Sharipova M.R."/>
        </authorList>
    </citation>
    <scope>NUCLEOTIDE SEQUENCE [LARGE SCALE GENOMIC DNA]</scope>
    <source>
        <strain evidence="1 2">M2.11</strain>
    </source>
</reference>
<sequence length="121" mass="13569">MSDTDGSEKTYHRDTTNVTFAVTETDDENGQVTKKLLKDAVTGTEILSKTYAYTDNGLVLQYNQGNNYQINNEYNDDDSLKSDTYSYNTQSVVVKNSYTYTDEGKPDTVNTTLNGSTLLQF</sequence>
<organism evidence="1 2">
    <name type="scientific">Heyndrickxia ginsengihumi</name>
    <dbReference type="NCBI Taxonomy" id="363870"/>
    <lineage>
        <taxon>Bacteria</taxon>
        <taxon>Bacillati</taxon>
        <taxon>Bacillota</taxon>
        <taxon>Bacilli</taxon>
        <taxon>Bacillales</taxon>
        <taxon>Bacillaceae</taxon>
        <taxon>Heyndrickxia</taxon>
    </lineage>
</organism>